<evidence type="ECO:0000256" key="1">
    <source>
        <dbReference type="SAM" id="Phobius"/>
    </source>
</evidence>
<dbReference type="RefSeq" id="WP_119113275.1">
    <property type="nucleotide sequence ID" value="NZ_CBCSEO010000007.1"/>
</dbReference>
<reference evidence="2 3" key="1">
    <citation type="submission" date="2018-08" db="EMBL/GenBank/DDBJ databases">
        <title>Bacillus jemisoniae sp. nov., Bacillus chryseoplanitiae sp. nov., Bacillus resnikiae sp. nov., and Bacillus frankliniae sp. nov., isolated from Viking spacecraft and associated surfaces.</title>
        <authorList>
            <person name="Seuylemezian A."/>
            <person name="Vaishampayan P."/>
        </authorList>
    </citation>
    <scope>NUCLEOTIDE SEQUENCE [LARGE SCALE GENOMIC DNA]</scope>
    <source>
        <strain evidence="2 3">JJ-247</strain>
    </source>
</reference>
<accession>A0A398B4Q2</accession>
<dbReference type="NCBIfam" id="TIGR03987">
    <property type="entry name" value="HsmA family protein"/>
    <property type="match status" value="1"/>
</dbReference>
<feature type="transmembrane region" description="Helical" evidence="1">
    <location>
        <begin position="34"/>
        <end position="51"/>
    </location>
</feature>
<keyword evidence="1" id="KW-0812">Transmembrane</keyword>
<gene>
    <name evidence="2" type="ORF">D1970_12835</name>
</gene>
<proteinExistence type="predicted"/>
<keyword evidence="1" id="KW-1133">Transmembrane helix</keyword>
<dbReference type="EMBL" id="QWVT01000021">
    <property type="protein sequence ID" value="RID84414.1"/>
    <property type="molecule type" value="Genomic_DNA"/>
</dbReference>
<evidence type="ECO:0000313" key="2">
    <source>
        <dbReference type="EMBL" id="RID84414.1"/>
    </source>
</evidence>
<name>A0A398B4Q2_9BACI</name>
<dbReference type="Proteomes" id="UP000265816">
    <property type="component" value="Unassembled WGS sequence"/>
</dbReference>
<feature type="transmembrane region" description="Helical" evidence="1">
    <location>
        <begin position="6"/>
        <end position="22"/>
    </location>
</feature>
<evidence type="ECO:0000313" key="3">
    <source>
        <dbReference type="Proteomes" id="UP000265816"/>
    </source>
</evidence>
<comment type="caution">
    <text evidence="2">The sequence shown here is derived from an EMBL/GenBank/DDBJ whole genome shotgun (WGS) entry which is preliminary data.</text>
</comment>
<keyword evidence="1" id="KW-0472">Membrane</keyword>
<protein>
    <submittedName>
        <fullName evidence="2">TIGR03987 family protein</fullName>
    </submittedName>
</protein>
<dbReference type="OrthoDB" id="5396526at2"/>
<keyword evidence="3" id="KW-1185">Reference proteome</keyword>
<dbReference type="AlphaFoldDB" id="A0A398B4Q2"/>
<sequence>MLLLAIVSINLALIFYTIGVFGEKRQQTLKKWHVSIFWIGLLFDTLGTTAMGKVAGQGFGLNFHAITGMLAILLMLGHAIWATVVLLKNDDRMKASFHKFSIIVWAIWLVPFISGAIYGITS</sequence>
<feature type="transmembrane region" description="Helical" evidence="1">
    <location>
        <begin position="63"/>
        <end position="87"/>
    </location>
</feature>
<feature type="transmembrane region" description="Helical" evidence="1">
    <location>
        <begin position="99"/>
        <end position="120"/>
    </location>
</feature>
<organism evidence="2 3">
    <name type="scientific">Mesobacillus zeae</name>
    <dbReference type="NCBI Taxonomy" id="1917180"/>
    <lineage>
        <taxon>Bacteria</taxon>
        <taxon>Bacillati</taxon>
        <taxon>Bacillota</taxon>
        <taxon>Bacilli</taxon>
        <taxon>Bacillales</taxon>
        <taxon>Bacillaceae</taxon>
        <taxon>Mesobacillus</taxon>
    </lineage>
</organism>
<dbReference type="InterPro" id="IPR023813">
    <property type="entry name" value="HsmA-like"/>
</dbReference>